<keyword evidence="1" id="KW-0812">Transmembrane</keyword>
<proteinExistence type="predicted"/>
<evidence type="ECO:0000256" key="1">
    <source>
        <dbReference type="SAM" id="Phobius"/>
    </source>
</evidence>
<keyword evidence="3" id="KW-1185">Reference proteome</keyword>
<protein>
    <submittedName>
        <fullName evidence="2">Uncharacterized protein</fullName>
    </submittedName>
</protein>
<gene>
    <name evidence="2" type="ORF">GCM10009416_13330</name>
</gene>
<feature type="transmembrane region" description="Helical" evidence="1">
    <location>
        <begin position="54"/>
        <end position="74"/>
    </location>
</feature>
<evidence type="ECO:0000313" key="3">
    <source>
        <dbReference type="Proteomes" id="UP001501588"/>
    </source>
</evidence>
<keyword evidence="1" id="KW-1133">Transmembrane helix</keyword>
<evidence type="ECO:0000313" key="2">
    <source>
        <dbReference type="EMBL" id="GAA0575948.1"/>
    </source>
</evidence>
<dbReference type="Proteomes" id="UP001501588">
    <property type="component" value="Unassembled WGS sequence"/>
</dbReference>
<name>A0ABP3PUF4_9PROT</name>
<keyword evidence="1" id="KW-0472">Membrane</keyword>
<organism evidence="2 3">
    <name type="scientific">Craurococcus roseus</name>
    <dbReference type="NCBI Taxonomy" id="77585"/>
    <lineage>
        <taxon>Bacteria</taxon>
        <taxon>Pseudomonadati</taxon>
        <taxon>Pseudomonadota</taxon>
        <taxon>Alphaproteobacteria</taxon>
        <taxon>Acetobacterales</taxon>
        <taxon>Acetobacteraceae</taxon>
        <taxon>Craurococcus</taxon>
    </lineage>
</organism>
<reference evidence="3" key="1">
    <citation type="journal article" date="2019" name="Int. J. Syst. Evol. Microbiol.">
        <title>The Global Catalogue of Microorganisms (GCM) 10K type strain sequencing project: providing services to taxonomists for standard genome sequencing and annotation.</title>
        <authorList>
            <consortium name="The Broad Institute Genomics Platform"/>
            <consortium name="The Broad Institute Genome Sequencing Center for Infectious Disease"/>
            <person name="Wu L."/>
            <person name="Ma J."/>
        </authorList>
    </citation>
    <scope>NUCLEOTIDE SEQUENCE [LARGE SCALE GENOMIC DNA]</scope>
    <source>
        <strain evidence="3">JCM 9933</strain>
    </source>
</reference>
<comment type="caution">
    <text evidence="2">The sequence shown here is derived from an EMBL/GenBank/DDBJ whole genome shotgun (WGS) entry which is preliminary data.</text>
</comment>
<sequence>MQPLPPIDPAEVYKQQYAHFGRLNETLYKMPTVFAAIIGGLWYFAAGYLEKDRLVAGVVFAFSAAVSATCAVAVHRFRLALNGYLDNINALDGPLRVTLRDEHSWLPSTVRAMMWLMCLAVVLSLTGALYAAAGPRPKPVSRVEAVLRPDRGAGAHFTGRHMLPAVASRSLAPGCFQSPMT</sequence>
<feature type="transmembrane region" description="Helical" evidence="1">
    <location>
        <begin position="30"/>
        <end position="49"/>
    </location>
</feature>
<dbReference type="RefSeq" id="WP_343894410.1">
    <property type="nucleotide sequence ID" value="NZ_BAAAFZ010000011.1"/>
</dbReference>
<dbReference type="EMBL" id="BAAAFZ010000011">
    <property type="protein sequence ID" value="GAA0575948.1"/>
    <property type="molecule type" value="Genomic_DNA"/>
</dbReference>
<feature type="transmembrane region" description="Helical" evidence="1">
    <location>
        <begin position="112"/>
        <end position="132"/>
    </location>
</feature>
<accession>A0ABP3PUF4</accession>